<dbReference type="RefSeq" id="WP_007582583.1">
    <property type="nucleotide sequence ID" value="NZ_AKAU01000088.1"/>
</dbReference>
<sequence>MTDQKPIPRAARYPGYDVLRKRRTPSWDETTRRVVDARLAVRREPTFLDEAAWRTLDALCRRVVPQPADRPPVPVAALVDARLQRDQGDGYRDARLPPTRVAWQRGLAALDAEAQARYNVLFHQLDCGEQDALITKMQKGELIDGAWRDLPPQLFFADRVLHDICGAYYSHPASWSEIGFGGPASPRGYVRLVPGRRDPWEAVEASPGGEDEARKENERVR</sequence>
<dbReference type="EMBL" id="AKAU01000088">
    <property type="protein sequence ID" value="EIN00027.1"/>
    <property type="molecule type" value="Genomic_DNA"/>
</dbReference>
<evidence type="ECO:0000256" key="1">
    <source>
        <dbReference type="SAM" id="MobiDB-lite"/>
    </source>
</evidence>
<organism evidence="2 3">
    <name type="scientific">Paraburkholderia hospita</name>
    <dbReference type="NCBI Taxonomy" id="169430"/>
    <lineage>
        <taxon>Bacteria</taxon>
        <taxon>Pseudomonadati</taxon>
        <taxon>Pseudomonadota</taxon>
        <taxon>Betaproteobacteria</taxon>
        <taxon>Burkholderiales</taxon>
        <taxon>Burkholderiaceae</taxon>
        <taxon>Paraburkholderia</taxon>
    </lineage>
</organism>
<name>A0ABN0FMM4_9BURK</name>
<feature type="compositionally biased region" description="Basic and acidic residues" evidence="1">
    <location>
        <begin position="211"/>
        <end position="221"/>
    </location>
</feature>
<dbReference type="Proteomes" id="UP000004980">
    <property type="component" value="Unassembled WGS sequence"/>
</dbReference>
<keyword evidence="3" id="KW-1185">Reference proteome</keyword>
<proteinExistence type="predicted"/>
<evidence type="ECO:0000313" key="2">
    <source>
        <dbReference type="EMBL" id="EIN00027.1"/>
    </source>
</evidence>
<dbReference type="Pfam" id="PF13618">
    <property type="entry name" value="Gluconate_2-dh3"/>
    <property type="match status" value="1"/>
</dbReference>
<protein>
    <recommendedName>
        <fullName evidence="4">Gluconate 2-dehydrogenase</fullName>
    </recommendedName>
</protein>
<feature type="region of interest" description="Disordered" evidence="1">
    <location>
        <begin position="200"/>
        <end position="221"/>
    </location>
</feature>
<accession>A0ABN0FMM4</accession>
<comment type="caution">
    <text evidence="2">The sequence shown here is derived from an EMBL/GenBank/DDBJ whole genome shotgun (WGS) entry which is preliminary data.</text>
</comment>
<evidence type="ECO:0000313" key="3">
    <source>
        <dbReference type="Proteomes" id="UP000004980"/>
    </source>
</evidence>
<reference evidence="2 3" key="1">
    <citation type="journal article" date="2012" name="J. Bacteriol.">
        <title>Draft Genome Sequence of the Soil Bacterium Burkholderia terrae Strain BS001, Which Interacts with Fungal Surface Structures.</title>
        <authorList>
            <person name="Nazir R."/>
            <person name="Hansen M.A."/>
            <person name="Sorensen S."/>
            <person name="van Elsas J.D."/>
        </authorList>
    </citation>
    <scope>NUCLEOTIDE SEQUENCE [LARGE SCALE GENOMIC DNA]</scope>
    <source>
        <strain evidence="2 3">BS001</strain>
    </source>
</reference>
<dbReference type="InterPro" id="IPR027056">
    <property type="entry name" value="Gluconate_2DH_su3"/>
</dbReference>
<evidence type="ECO:0008006" key="4">
    <source>
        <dbReference type="Google" id="ProtNLM"/>
    </source>
</evidence>
<gene>
    <name evidence="2" type="ORF">WQE_16159</name>
</gene>